<evidence type="ECO:0000256" key="1">
    <source>
        <dbReference type="ARBA" id="ARBA00022553"/>
    </source>
</evidence>
<dbReference type="InterPro" id="IPR050595">
    <property type="entry name" value="Bact_response_regulator"/>
</dbReference>
<feature type="domain" description="HTH LytTR-type" evidence="4">
    <location>
        <begin position="149"/>
        <end position="248"/>
    </location>
</feature>
<name>A0A1H9NM04_9BACT</name>
<dbReference type="Gene3D" id="3.40.50.2300">
    <property type="match status" value="1"/>
</dbReference>
<dbReference type="GO" id="GO:0000160">
    <property type="term" value="P:phosphorelay signal transduction system"/>
    <property type="evidence" value="ECO:0007669"/>
    <property type="project" value="InterPro"/>
</dbReference>
<dbReference type="Pfam" id="PF00072">
    <property type="entry name" value="Response_reg"/>
    <property type="match status" value="1"/>
</dbReference>
<reference evidence="6" key="1">
    <citation type="submission" date="2016-10" db="EMBL/GenBank/DDBJ databases">
        <authorList>
            <person name="Varghese N."/>
            <person name="Submissions S."/>
        </authorList>
    </citation>
    <scope>NUCLEOTIDE SEQUENCE [LARGE SCALE GENOMIC DNA]</scope>
    <source>
        <strain evidence="6">DSM 24740</strain>
    </source>
</reference>
<feature type="domain" description="Response regulatory" evidence="3">
    <location>
        <begin position="5"/>
        <end position="120"/>
    </location>
</feature>
<dbReference type="STRING" id="478744.SAMN05444359_1388"/>
<evidence type="ECO:0000256" key="2">
    <source>
        <dbReference type="PROSITE-ProRule" id="PRU00169"/>
    </source>
</evidence>
<dbReference type="InterPro" id="IPR001789">
    <property type="entry name" value="Sig_transdc_resp-reg_receiver"/>
</dbReference>
<dbReference type="PANTHER" id="PTHR44591">
    <property type="entry name" value="STRESS RESPONSE REGULATOR PROTEIN 1"/>
    <property type="match status" value="1"/>
</dbReference>
<dbReference type="OrthoDB" id="1646880at2"/>
<dbReference type="SMART" id="SM00448">
    <property type="entry name" value="REC"/>
    <property type="match status" value="1"/>
</dbReference>
<dbReference type="InterPro" id="IPR011006">
    <property type="entry name" value="CheY-like_superfamily"/>
</dbReference>
<dbReference type="GO" id="GO:0003677">
    <property type="term" value="F:DNA binding"/>
    <property type="evidence" value="ECO:0007669"/>
    <property type="project" value="InterPro"/>
</dbReference>
<dbReference type="PROSITE" id="PS50110">
    <property type="entry name" value="RESPONSE_REGULATORY"/>
    <property type="match status" value="1"/>
</dbReference>
<dbReference type="PANTHER" id="PTHR44591:SF23">
    <property type="entry name" value="CHEY SUBFAMILY"/>
    <property type="match status" value="1"/>
</dbReference>
<dbReference type="CDD" id="cd17534">
    <property type="entry name" value="REC_DC-like"/>
    <property type="match status" value="1"/>
</dbReference>
<accession>A0A1H9NM04</accession>
<dbReference type="AlphaFoldDB" id="A0A1H9NM04"/>
<evidence type="ECO:0000259" key="3">
    <source>
        <dbReference type="PROSITE" id="PS50110"/>
    </source>
</evidence>
<dbReference type="SMART" id="SM00850">
    <property type="entry name" value="LytTR"/>
    <property type="match status" value="1"/>
</dbReference>
<dbReference type="PROSITE" id="PS50930">
    <property type="entry name" value="HTH_LYTTR"/>
    <property type="match status" value="1"/>
</dbReference>
<dbReference type="Proteomes" id="UP000199021">
    <property type="component" value="Unassembled WGS sequence"/>
</dbReference>
<dbReference type="SUPFAM" id="SSF52172">
    <property type="entry name" value="CheY-like"/>
    <property type="match status" value="1"/>
</dbReference>
<keyword evidence="1 2" id="KW-0597">Phosphoprotein</keyword>
<dbReference type="InterPro" id="IPR007492">
    <property type="entry name" value="LytTR_DNA-bd_dom"/>
</dbReference>
<dbReference type="RefSeq" id="WP_090173097.1">
    <property type="nucleotide sequence ID" value="NZ_FOFB01000038.1"/>
</dbReference>
<protein>
    <submittedName>
        <fullName evidence="5">Two component transcriptional regulator, LytTR family</fullName>
    </submittedName>
</protein>
<dbReference type="Pfam" id="PF04397">
    <property type="entry name" value="LytTR"/>
    <property type="match status" value="1"/>
</dbReference>
<feature type="modified residue" description="4-aspartylphosphate" evidence="2">
    <location>
        <position position="55"/>
    </location>
</feature>
<organism evidence="5 6">
    <name type="scientific">Neolewinella agarilytica</name>
    <dbReference type="NCBI Taxonomy" id="478744"/>
    <lineage>
        <taxon>Bacteria</taxon>
        <taxon>Pseudomonadati</taxon>
        <taxon>Bacteroidota</taxon>
        <taxon>Saprospiria</taxon>
        <taxon>Saprospirales</taxon>
        <taxon>Lewinellaceae</taxon>
        <taxon>Neolewinella</taxon>
    </lineage>
</organism>
<keyword evidence="6" id="KW-1185">Reference proteome</keyword>
<evidence type="ECO:0000259" key="4">
    <source>
        <dbReference type="PROSITE" id="PS50930"/>
    </source>
</evidence>
<dbReference type="Gene3D" id="2.40.50.1020">
    <property type="entry name" value="LytTr DNA-binding domain"/>
    <property type="match status" value="1"/>
</dbReference>
<gene>
    <name evidence="5" type="ORF">SAMN05444359_1388</name>
</gene>
<sequence length="249" mass="28310">MKKKTILIVEDEPIIAADIQDRLMDLDYQVIDVIDNGEEALLKIRQEVPDMILMDVHLAGKLDGVETAIRMRKITDTPLIFLTSNSDEPTFQRAKEARPHAFISKPFRGRDLLHAIALAIGEGSIDSSTHLPSANTLQGNTPQASHDRLFIKVKDRLIRLMLTDILYLEADDYYCKVHTEDHSYLATKTLKKLSEQLPPDGPFFRCHRSYVVNIKRITEISETHVFLGGQKVPLSRSKRPEILVLVNKM</sequence>
<evidence type="ECO:0000313" key="5">
    <source>
        <dbReference type="EMBL" id="SER36922.1"/>
    </source>
</evidence>
<proteinExistence type="predicted"/>
<dbReference type="EMBL" id="FOFB01000038">
    <property type="protein sequence ID" value="SER36922.1"/>
    <property type="molecule type" value="Genomic_DNA"/>
</dbReference>
<evidence type="ECO:0000313" key="6">
    <source>
        <dbReference type="Proteomes" id="UP000199021"/>
    </source>
</evidence>
<dbReference type="InParanoid" id="A0A1H9NM04"/>